<feature type="compositionally biased region" description="Low complexity" evidence="1">
    <location>
        <begin position="329"/>
        <end position="339"/>
    </location>
</feature>
<reference evidence="3" key="1">
    <citation type="submission" date="2011-01" db="EMBL/GenBank/DDBJ databases">
        <title>The Genome Sequence of Nematocida parisii strain ERTm3.</title>
        <authorList>
            <consortium name="The Broad Institute Genome Sequencing Platform"/>
            <consortium name="The Broad Institute Genome Sequencing Center for Infectious Disease"/>
            <person name="Cuomo C."/>
            <person name="Troemel E."/>
            <person name="Young S.K."/>
            <person name="Zeng Q."/>
            <person name="Gargeya S."/>
            <person name="Fitzgerald M."/>
            <person name="Haas B."/>
            <person name="Abouelleil A."/>
            <person name="Alvarado L."/>
            <person name="Arachchi H.M."/>
            <person name="Berlin A."/>
            <person name="Chapman S.B."/>
            <person name="Gearin G."/>
            <person name="Goldberg J."/>
            <person name="Griggs A."/>
            <person name="Gujja S."/>
            <person name="Hansen M."/>
            <person name="Heiman D."/>
            <person name="Howarth C."/>
            <person name="Larimer J."/>
            <person name="Lui A."/>
            <person name="MacDonald P.J.P."/>
            <person name="McCowen C."/>
            <person name="Montmayeur A."/>
            <person name="Murphy C."/>
            <person name="Neiman D."/>
            <person name="Pearson M."/>
            <person name="Priest M."/>
            <person name="Roberts A."/>
            <person name="Saif S."/>
            <person name="Shea T."/>
            <person name="Sisk P."/>
            <person name="Stolte C."/>
            <person name="Sykes S."/>
            <person name="Wortman J."/>
            <person name="Nusbaum C."/>
            <person name="Birren B."/>
        </authorList>
    </citation>
    <scope>NUCLEOTIDE SEQUENCE</scope>
    <source>
        <strain evidence="3">ERTm3</strain>
    </source>
</reference>
<dbReference type="Proteomes" id="UP000002872">
    <property type="component" value="Unassembled WGS sequence"/>
</dbReference>
<organism evidence="3 4">
    <name type="scientific">Nematocida parisii (strain ERTm3)</name>
    <name type="common">Nematode killer fungus</name>
    <dbReference type="NCBI Taxonomy" id="935791"/>
    <lineage>
        <taxon>Eukaryota</taxon>
        <taxon>Fungi</taxon>
        <taxon>Fungi incertae sedis</taxon>
        <taxon>Microsporidia</taxon>
        <taxon>Nematocida</taxon>
    </lineage>
</organism>
<dbReference type="EMBL" id="GL870876">
    <property type="protein sequence ID" value="EIJ89354.1"/>
    <property type="molecule type" value="Genomic_DNA"/>
</dbReference>
<protein>
    <submittedName>
        <fullName evidence="3">Uncharacterized protein</fullName>
    </submittedName>
</protein>
<feature type="compositionally biased region" description="Low complexity" evidence="1">
    <location>
        <begin position="58"/>
        <end position="67"/>
    </location>
</feature>
<gene>
    <name evidence="3" type="ORF">NEQG_00124</name>
</gene>
<sequence length="359" mass="40169">MKLTEQCPFLILLLITHILHINITYTTADNQTTRTDLNSHCVINNEHTPNLSTQSPLSNTTYNTSSKNTSEYSNVGILYITYITKEHPAHENLITITTSDTNALSNINIIPRIYNEPECPTSQLSITAENNLVILDFNGTVFITSVMHNLLPITQYIPSHTAQYVISNNSPPLDTTQYIINNNHPSNFNPNQIVMGWNAPEPDLTRNPLFYDHSVINNDPNCTAINPLNMTQSPQSNAPIMRMPLLPTPYTQYSKCTPNIITNPNGMPPCIPGHNFIPLPGNNTPRFTRHRSINKKQKSKNSSELNTQCVKSSAYSPTNPKPVPDENHTTNTPPDTRTTGVPPTWKNNSNNTVKWDSLD</sequence>
<feature type="signal peptide" evidence="2">
    <location>
        <begin position="1"/>
        <end position="28"/>
    </location>
</feature>
<evidence type="ECO:0000313" key="4">
    <source>
        <dbReference type="Proteomes" id="UP000002872"/>
    </source>
</evidence>
<feature type="compositionally biased region" description="Polar residues" evidence="1">
    <location>
        <begin position="345"/>
        <end position="359"/>
    </location>
</feature>
<dbReference type="AlphaFoldDB" id="I3EJF7"/>
<keyword evidence="2" id="KW-0732">Signal</keyword>
<keyword evidence="4" id="KW-1185">Reference proteome</keyword>
<accession>I3EJF7</accession>
<evidence type="ECO:0000256" key="1">
    <source>
        <dbReference type="SAM" id="MobiDB-lite"/>
    </source>
</evidence>
<evidence type="ECO:0000313" key="3">
    <source>
        <dbReference type="EMBL" id="EIJ89354.1"/>
    </source>
</evidence>
<dbReference type="HOGENOM" id="CLU_771812_0_0_1"/>
<name>I3EJF7_NEMP3</name>
<feature type="compositionally biased region" description="Polar residues" evidence="1">
    <location>
        <begin position="304"/>
        <end position="318"/>
    </location>
</feature>
<feature type="region of interest" description="Disordered" evidence="1">
    <location>
        <begin position="293"/>
        <end position="359"/>
    </location>
</feature>
<feature type="chain" id="PRO_5003670529" evidence="2">
    <location>
        <begin position="29"/>
        <end position="359"/>
    </location>
</feature>
<evidence type="ECO:0000256" key="2">
    <source>
        <dbReference type="SAM" id="SignalP"/>
    </source>
</evidence>
<dbReference type="OrthoDB" id="10367844at2759"/>
<feature type="region of interest" description="Disordered" evidence="1">
    <location>
        <begin position="47"/>
        <end position="67"/>
    </location>
</feature>
<proteinExistence type="predicted"/>
<dbReference type="VEuPathDB" id="MicrosporidiaDB:NEQG_00124"/>
<dbReference type="InParanoid" id="I3EJF7"/>
<feature type="compositionally biased region" description="Polar residues" evidence="1">
    <location>
        <begin position="47"/>
        <end position="57"/>
    </location>
</feature>